<feature type="domain" description="Porphobilinogen deaminase C-terminal" evidence="6">
    <location>
        <begin position="224"/>
        <end position="292"/>
    </location>
</feature>
<comment type="catalytic activity">
    <reaction evidence="4">
        <text>4 porphobilinogen + H2O = hydroxymethylbilane + 4 NH4(+)</text>
        <dbReference type="Rhea" id="RHEA:13185"/>
        <dbReference type="ChEBI" id="CHEBI:15377"/>
        <dbReference type="ChEBI" id="CHEBI:28938"/>
        <dbReference type="ChEBI" id="CHEBI:57845"/>
        <dbReference type="ChEBI" id="CHEBI:58126"/>
        <dbReference type="EC" id="2.5.1.61"/>
    </reaction>
</comment>
<dbReference type="Pfam" id="PF01379">
    <property type="entry name" value="Porphobil_deam"/>
    <property type="match status" value="1"/>
</dbReference>
<evidence type="ECO:0000259" key="6">
    <source>
        <dbReference type="Pfam" id="PF03900"/>
    </source>
</evidence>
<proteinExistence type="inferred from homology"/>
<dbReference type="PIRSF" id="PIRSF001438">
    <property type="entry name" value="4pyrrol_synth_OHMeBilane_synth"/>
    <property type="match status" value="1"/>
</dbReference>
<dbReference type="GO" id="GO:0006782">
    <property type="term" value="P:protoporphyrinogen IX biosynthetic process"/>
    <property type="evidence" value="ECO:0007669"/>
    <property type="project" value="UniProtKB-UniRule"/>
</dbReference>
<comment type="function">
    <text evidence="4">Tetrapolymerization of the monopyrrole PBG into the hydroxymethylbilane pre-uroporphyrinogen in several discrete steps.</text>
</comment>
<dbReference type="SUPFAM" id="SSF54782">
    <property type="entry name" value="Porphobilinogen deaminase (hydroxymethylbilane synthase), C-terminal domain"/>
    <property type="match status" value="1"/>
</dbReference>
<dbReference type="OrthoDB" id="8042at2157"/>
<comment type="miscellaneous">
    <text evidence="4">The porphobilinogen subunits are added to the dipyrromethane group.</text>
</comment>
<reference evidence="7 9" key="1">
    <citation type="submission" date="2015-10" db="EMBL/GenBank/DDBJ databases">
        <title>Complete genome sequence of hyperthermophilic archaeon Pyrodictium delaneyi Su06.</title>
        <authorList>
            <person name="Jung J.-H."/>
            <person name="Lin J."/>
            <person name="Holden J.F."/>
            <person name="Park C.-S."/>
        </authorList>
    </citation>
    <scope>NUCLEOTIDE SEQUENCE [LARGE SCALE GENOMIC DNA]</scope>
    <source>
        <strain evidence="7 9">Su06</strain>
    </source>
</reference>
<dbReference type="EMBL" id="NCQP01000002">
    <property type="protein sequence ID" value="OWJ55151.1"/>
    <property type="molecule type" value="Genomic_DNA"/>
</dbReference>
<evidence type="ECO:0000313" key="9">
    <source>
        <dbReference type="Proteomes" id="UP000058613"/>
    </source>
</evidence>
<dbReference type="Gene3D" id="3.40.190.10">
    <property type="entry name" value="Periplasmic binding protein-like II"/>
    <property type="match status" value="2"/>
</dbReference>
<dbReference type="Proteomes" id="UP000196694">
    <property type="component" value="Unassembled WGS sequence"/>
</dbReference>
<dbReference type="STRING" id="1273541.Pyrde_1566"/>
<name>A0A0N7JDA0_9CREN</name>
<dbReference type="PANTHER" id="PTHR11557:SF0">
    <property type="entry name" value="PORPHOBILINOGEN DEAMINASE"/>
    <property type="match status" value="1"/>
</dbReference>
<dbReference type="EC" id="2.5.1.61" evidence="4"/>
<keyword evidence="10" id="KW-1185">Reference proteome</keyword>
<comment type="similarity">
    <text evidence="1 4">Belongs to the HMBS family.</text>
</comment>
<dbReference type="InterPro" id="IPR022419">
    <property type="entry name" value="Porphobilin_deaminase_cofac_BS"/>
</dbReference>
<dbReference type="Gene3D" id="3.30.160.40">
    <property type="entry name" value="Porphobilinogen deaminase, C-terminal domain"/>
    <property type="match status" value="1"/>
</dbReference>
<dbReference type="GO" id="GO:0005737">
    <property type="term" value="C:cytoplasm"/>
    <property type="evidence" value="ECO:0007669"/>
    <property type="project" value="UniProtKB-UniRule"/>
</dbReference>
<evidence type="ECO:0000313" key="7">
    <source>
        <dbReference type="EMBL" id="ALL01609.1"/>
    </source>
</evidence>
<evidence type="ECO:0000259" key="5">
    <source>
        <dbReference type="Pfam" id="PF01379"/>
    </source>
</evidence>
<evidence type="ECO:0000313" key="8">
    <source>
        <dbReference type="EMBL" id="OWJ55151.1"/>
    </source>
</evidence>
<reference evidence="8 10" key="2">
    <citation type="submission" date="2017-05" db="EMBL/GenBank/DDBJ databases">
        <title>The draft genome of the hyperthermophilic archaeon 'Pyrodictium delaneyi strain Hulk', an iron and nitrate reducer, reveals the capacity for sulfate reduction.</title>
        <authorList>
            <person name="Demey L.M."/>
            <person name="Miller C."/>
            <person name="Manzella M."/>
            <person name="Reguera G."/>
            <person name="Kashefi K."/>
        </authorList>
    </citation>
    <scope>NUCLEOTIDE SEQUENCE [LARGE SCALE GENOMIC DNA]</scope>
    <source>
        <strain evidence="8 10">Hulk</strain>
    </source>
</reference>
<evidence type="ECO:0000256" key="3">
    <source>
        <dbReference type="ARBA" id="ARBA00023244"/>
    </source>
</evidence>
<dbReference type="CDD" id="cd13644">
    <property type="entry name" value="PBP2_HemC_archaea"/>
    <property type="match status" value="1"/>
</dbReference>
<dbReference type="PATRIC" id="fig|1273541.4.peg.1671"/>
<dbReference type="SUPFAM" id="SSF53850">
    <property type="entry name" value="Periplasmic binding protein-like II"/>
    <property type="match status" value="1"/>
</dbReference>
<gene>
    <name evidence="4" type="primary">hemC</name>
    <name evidence="8" type="ORF">Pdsh_05590</name>
    <name evidence="7" type="ORF">Pyrde_1566</name>
</gene>
<sequence length="302" mass="32866">MKIRVATRGSKLSLAQTQLALNEIKKRHPEVEFELVIVKTRGDIHQDKPFIMIGGKGLFEKEVNLAVLEGRADIAVHSLKDVPSEVSPGLVLAMTPPRASPFDVLVTRTGAKTIWDLPSGAVVGSSSARRVAMLKRVRSDLVFKPLRGNVDTRLRKLQQGMYDAIILAEAGLQRLGLDIEYWRIPPEVLPPAPGQGILGIYTLYNRSDILPLLEEATDKDAMIMARAERAFLAYAGGGCHTPLGAYAWIEKGTLYMRAAVASPDGSKRVDVVMEGDPERPAQLGVDVALELRAKAKSAGITL</sequence>
<dbReference type="Proteomes" id="UP000058613">
    <property type="component" value="Chromosome"/>
</dbReference>
<keyword evidence="2 4" id="KW-0808">Transferase</keyword>
<keyword evidence="3 4" id="KW-0627">Porphyrin biosynthesis</keyword>
<dbReference type="InterPro" id="IPR000860">
    <property type="entry name" value="HemC"/>
</dbReference>
<dbReference type="PROSITE" id="PS00533">
    <property type="entry name" value="PORPHOBILINOGEN_DEAM"/>
    <property type="match status" value="1"/>
</dbReference>
<dbReference type="KEGG" id="pdl:Pyrde_1566"/>
<dbReference type="NCBIfam" id="TIGR00212">
    <property type="entry name" value="hemC"/>
    <property type="match status" value="1"/>
</dbReference>
<evidence type="ECO:0000256" key="4">
    <source>
        <dbReference type="HAMAP-Rule" id="MF_00260"/>
    </source>
</evidence>
<feature type="modified residue" description="S-(dipyrrolylmethanemethyl)cysteine" evidence="4">
    <location>
        <position position="239"/>
    </location>
</feature>
<dbReference type="RefSeq" id="WP_055409715.1">
    <property type="nucleotide sequence ID" value="NZ_CP013011.1"/>
</dbReference>
<dbReference type="Pfam" id="PF03900">
    <property type="entry name" value="Porphobil_deamC"/>
    <property type="match status" value="1"/>
</dbReference>
<dbReference type="PANTHER" id="PTHR11557">
    <property type="entry name" value="PORPHOBILINOGEN DEAMINASE"/>
    <property type="match status" value="1"/>
</dbReference>
<accession>A0A0N7JDA0</accession>
<dbReference type="EMBL" id="CP013011">
    <property type="protein sequence ID" value="ALL01609.1"/>
    <property type="molecule type" value="Genomic_DNA"/>
</dbReference>
<dbReference type="GeneID" id="26099906"/>
<dbReference type="FunFam" id="3.40.190.10:FF:000005">
    <property type="entry name" value="Porphobilinogen deaminase"/>
    <property type="match status" value="1"/>
</dbReference>
<dbReference type="HAMAP" id="MF_00260">
    <property type="entry name" value="Porphobil_deam"/>
    <property type="match status" value="1"/>
</dbReference>
<evidence type="ECO:0000256" key="2">
    <source>
        <dbReference type="ARBA" id="ARBA00022679"/>
    </source>
</evidence>
<dbReference type="InterPro" id="IPR022417">
    <property type="entry name" value="Porphobilin_deaminase_N"/>
</dbReference>
<dbReference type="PRINTS" id="PR00151">
    <property type="entry name" value="PORPHBDMNASE"/>
</dbReference>
<dbReference type="AlphaFoldDB" id="A0A0N7JDA0"/>
<feature type="domain" description="Porphobilinogen deaminase N-terminal" evidence="5">
    <location>
        <begin position="3"/>
        <end position="207"/>
    </location>
</feature>
<protein>
    <recommendedName>
        <fullName evidence="4">Probable porphobilinogen deaminase</fullName>
        <shortName evidence="4">PBG</shortName>
        <ecNumber evidence="4">2.5.1.61</ecNumber>
    </recommendedName>
    <alternativeName>
        <fullName evidence="4">Hydroxymethylbilane synthase</fullName>
        <shortName evidence="4">HMBS</shortName>
    </alternativeName>
    <alternativeName>
        <fullName evidence="4">Pre-uroporphyrinogen synthase</fullName>
    </alternativeName>
</protein>
<evidence type="ECO:0000313" key="10">
    <source>
        <dbReference type="Proteomes" id="UP000196694"/>
    </source>
</evidence>
<dbReference type="InterPro" id="IPR036803">
    <property type="entry name" value="Porphobilinogen_deaminase_C_sf"/>
</dbReference>
<evidence type="ECO:0000256" key="1">
    <source>
        <dbReference type="ARBA" id="ARBA00005638"/>
    </source>
</evidence>
<organism evidence="7 9">
    <name type="scientific">Pyrodictium delaneyi</name>
    <dbReference type="NCBI Taxonomy" id="1273541"/>
    <lineage>
        <taxon>Archaea</taxon>
        <taxon>Thermoproteota</taxon>
        <taxon>Thermoprotei</taxon>
        <taxon>Desulfurococcales</taxon>
        <taxon>Pyrodictiaceae</taxon>
        <taxon>Pyrodictium</taxon>
    </lineage>
</organism>
<comment type="cofactor">
    <cofactor evidence="4">
        <name>dipyrromethane</name>
        <dbReference type="ChEBI" id="CHEBI:60342"/>
    </cofactor>
    <text evidence="4">Binds 1 dipyrromethane group covalently.</text>
</comment>
<dbReference type="InterPro" id="IPR022418">
    <property type="entry name" value="Porphobilinogen_deaminase_C"/>
</dbReference>
<dbReference type="GO" id="GO:0004418">
    <property type="term" value="F:hydroxymethylbilane synthase activity"/>
    <property type="evidence" value="ECO:0007669"/>
    <property type="project" value="UniProtKB-UniRule"/>
</dbReference>